<feature type="compositionally biased region" description="Basic and acidic residues" evidence="1">
    <location>
        <begin position="56"/>
        <end position="73"/>
    </location>
</feature>
<organism evidence="2">
    <name type="scientific">uncultured Mycobacteriales bacterium</name>
    <dbReference type="NCBI Taxonomy" id="581187"/>
    <lineage>
        <taxon>Bacteria</taxon>
        <taxon>Bacillati</taxon>
        <taxon>Actinomycetota</taxon>
        <taxon>Actinomycetes</taxon>
        <taxon>Mycobacteriales</taxon>
        <taxon>environmental samples</taxon>
    </lineage>
</organism>
<feature type="non-terminal residue" evidence="2">
    <location>
        <position position="1"/>
    </location>
</feature>
<dbReference type="EMBL" id="CADCTP010000287">
    <property type="protein sequence ID" value="CAA9274887.1"/>
    <property type="molecule type" value="Genomic_DNA"/>
</dbReference>
<proteinExistence type="predicted"/>
<feature type="compositionally biased region" description="Basic residues" evidence="1">
    <location>
        <begin position="35"/>
        <end position="49"/>
    </location>
</feature>
<feature type="non-terminal residue" evidence="2">
    <location>
        <position position="73"/>
    </location>
</feature>
<sequence>VRDDDRRPAGHQLRRSGEGDVVVPDRPRGGDQLRVHRHDHRGAAGHRRGGAAGDLAAERHPADHHRGGRVDGM</sequence>
<dbReference type="AlphaFoldDB" id="A0A6J4JD43"/>
<name>A0A6J4JD43_9ACTN</name>
<reference evidence="2" key="1">
    <citation type="submission" date="2020-02" db="EMBL/GenBank/DDBJ databases">
        <authorList>
            <person name="Meier V. D."/>
        </authorList>
    </citation>
    <scope>NUCLEOTIDE SEQUENCE</scope>
    <source>
        <strain evidence="2">AVDCRST_MAG41</strain>
    </source>
</reference>
<accession>A0A6J4JD43</accession>
<evidence type="ECO:0000313" key="2">
    <source>
        <dbReference type="EMBL" id="CAA9274887.1"/>
    </source>
</evidence>
<protein>
    <submittedName>
        <fullName evidence="2">Uncharacterized protein</fullName>
    </submittedName>
</protein>
<gene>
    <name evidence="2" type="ORF">AVDCRST_MAG41-3175</name>
</gene>
<feature type="compositionally biased region" description="Basic and acidic residues" evidence="1">
    <location>
        <begin position="15"/>
        <end position="34"/>
    </location>
</feature>
<feature type="region of interest" description="Disordered" evidence="1">
    <location>
        <begin position="1"/>
        <end position="73"/>
    </location>
</feature>
<evidence type="ECO:0000256" key="1">
    <source>
        <dbReference type="SAM" id="MobiDB-lite"/>
    </source>
</evidence>